<dbReference type="SMART" id="SM00667">
    <property type="entry name" value="LisH"/>
    <property type="match status" value="1"/>
</dbReference>
<evidence type="ECO:0000256" key="1">
    <source>
        <dbReference type="ARBA" id="ARBA00002343"/>
    </source>
</evidence>
<dbReference type="Pfam" id="PF10607">
    <property type="entry name" value="CTLH"/>
    <property type="match status" value="1"/>
</dbReference>
<gene>
    <name evidence="4" type="ORF">P154DRAFT_528001</name>
</gene>
<reference evidence="4" key="1">
    <citation type="journal article" date="2020" name="Stud. Mycol.">
        <title>101 Dothideomycetes genomes: a test case for predicting lifestyles and emergence of pathogens.</title>
        <authorList>
            <person name="Haridas S."/>
            <person name="Albert R."/>
            <person name="Binder M."/>
            <person name="Bloem J."/>
            <person name="Labutti K."/>
            <person name="Salamov A."/>
            <person name="Andreopoulos B."/>
            <person name="Baker S."/>
            <person name="Barry K."/>
            <person name="Bills G."/>
            <person name="Bluhm B."/>
            <person name="Cannon C."/>
            <person name="Castanera R."/>
            <person name="Culley D."/>
            <person name="Daum C."/>
            <person name="Ezra D."/>
            <person name="Gonzalez J."/>
            <person name="Henrissat B."/>
            <person name="Kuo A."/>
            <person name="Liang C."/>
            <person name="Lipzen A."/>
            <person name="Lutzoni F."/>
            <person name="Magnuson J."/>
            <person name="Mondo S."/>
            <person name="Nolan M."/>
            <person name="Ohm R."/>
            <person name="Pangilinan J."/>
            <person name="Park H.-J."/>
            <person name="Ramirez L."/>
            <person name="Alfaro M."/>
            <person name="Sun H."/>
            <person name="Tritt A."/>
            <person name="Yoshinaga Y."/>
            <person name="Zwiers L.-H."/>
            <person name="Turgeon B."/>
            <person name="Goodwin S."/>
            <person name="Spatafora J."/>
            <person name="Crous P."/>
            <person name="Grigoriev I."/>
        </authorList>
    </citation>
    <scope>NUCLEOTIDE SEQUENCE</scope>
    <source>
        <strain evidence="4">CBS 123094</strain>
    </source>
</reference>
<protein>
    <recommendedName>
        <fullName evidence="3">CTLH domain-containing protein</fullName>
    </recommendedName>
</protein>
<feature type="domain" description="CTLH" evidence="3">
    <location>
        <begin position="71"/>
        <end position="124"/>
    </location>
</feature>
<dbReference type="Pfam" id="PF08513">
    <property type="entry name" value="LisH"/>
    <property type="match status" value="1"/>
</dbReference>
<dbReference type="PANTHER" id="PTHR12864">
    <property type="entry name" value="RAN BINDING PROTEIN 9-RELATED"/>
    <property type="match status" value="1"/>
</dbReference>
<feature type="compositionally biased region" description="Basic and acidic residues" evidence="2">
    <location>
        <begin position="236"/>
        <end position="250"/>
    </location>
</feature>
<name>A0A6A5VZ45_9PLEO</name>
<evidence type="ECO:0000259" key="3">
    <source>
        <dbReference type="PROSITE" id="PS50897"/>
    </source>
</evidence>
<dbReference type="InterPro" id="IPR013144">
    <property type="entry name" value="CRA_dom"/>
</dbReference>
<evidence type="ECO:0000313" key="4">
    <source>
        <dbReference type="EMBL" id="KAF1993141.1"/>
    </source>
</evidence>
<feature type="region of interest" description="Disordered" evidence="2">
    <location>
        <begin position="226"/>
        <end position="250"/>
    </location>
</feature>
<dbReference type="Proteomes" id="UP000799779">
    <property type="component" value="Unassembled WGS sequence"/>
</dbReference>
<sequence length="250" mass="27810">MSSSTVHASAAGHPQHPFLKKVDDIKPNKSDMNFVIMDYLVTEGYQKAAQKFAAEANMDLTGEELESIHVRAEIKMMVLRNDIQNAINKINDLNPQILDNDHALHFALLRLQLIRIIKAVTAQPNMNITPALKFSSAQLAPRAAIHQEFLHDLELAMMLLVVLPAPIETLRPELAELLKPKLRQDVARRVNEVILTSQGKRGDARLQQLVKLKTWAEAKAREAGKDLPAHLPLGLGDEREGHDGGEPMVS</sequence>
<comment type="function">
    <text evidence="1">Involved in the proteasome-dependent degradation of fructose-1,6-bisphosphatase.</text>
</comment>
<dbReference type="AlphaFoldDB" id="A0A6A5VZ45"/>
<dbReference type="SMART" id="SM00668">
    <property type="entry name" value="CTLH"/>
    <property type="match status" value="1"/>
</dbReference>
<dbReference type="InterPro" id="IPR050618">
    <property type="entry name" value="Ubq-SigPath_Reg"/>
</dbReference>
<dbReference type="InterPro" id="IPR006594">
    <property type="entry name" value="LisH"/>
</dbReference>
<accession>A0A6A5VZ45</accession>
<keyword evidence="5" id="KW-1185">Reference proteome</keyword>
<evidence type="ECO:0000256" key="2">
    <source>
        <dbReference type="SAM" id="MobiDB-lite"/>
    </source>
</evidence>
<dbReference type="InterPro" id="IPR024964">
    <property type="entry name" value="CTLH/CRA"/>
</dbReference>
<proteinExistence type="predicted"/>
<dbReference type="OrthoDB" id="2415936at2759"/>
<evidence type="ECO:0000313" key="5">
    <source>
        <dbReference type="Proteomes" id="UP000799779"/>
    </source>
</evidence>
<organism evidence="4 5">
    <name type="scientific">Amniculicola lignicola CBS 123094</name>
    <dbReference type="NCBI Taxonomy" id="1392246"/>
    <lineage>
        <taxon>Eukaryota</taxon>
        <taxon>Fungi</taxon>
        <taxon>Dikarya</taxon>
        <taxon>Ascomycota</taxon>
        <taxon>Pezizomycotina</taxon>
        <taxon>Dothideomycetes</taxon>
        <taxon>Pleosporomycetidae</taxon>
        <taxon>Pleosporales</taxon>
        <taxon>Amniculicolaceae</taxon>
        <taxon>Amniculicola</taxon>
    </lineage>
</organism>
<dbReference type="PROSITE" id="PS50897">
    <property type="entry name" value="CTLH"/>
    <property type="match status" value="1"/>
</dbReference>
<dbReference type="SMART" id="SM00757">
    <property type="entry name" value="CRA"/>
    <property type="match status" value="1"/>
</dbReference>
<dbReference type="InterPro" id="IPR006595">
    <property type="entry name" value="CTLH_C"/>
</dbReference>
<dbReference type="PROSITE" id="PS50896">
    <property type="entry name" value="LISH"/>
    <property type="match status" value="1"/>
</dbReference>
<dbReference type="EMBL" id="ML977728">
    <property type="protein sequence ID" value="KAF1993141.1"/>
    <property type="molecule type" value="Genomic_DNA"/>
</dbReference>